<dbReference type="SUPFAM" id="SSF58104">
    <property type="entry name" value="Methyl-accepting chemotaxis protein (MCP) signaling domain"/>
    <property type="match status" value="3"/>
</dbReference>
<evidence type="ECO:0000256" key="5">
    <source>
        <dbReference type="SAM" id="Phobius"/>
    </source>
</evidence>
<keyword evidence="5" id="KW-0812">Transmembrane</keyword>
<organism evidence="8 9">
    <name type="scientific">Geoanaerobacter pelophilus</name>
    <dbReference type="NCBI Taxonomy" id="60036"/>
    <lineage>
        <taxon>Bacteria</taxon>
        <taxon>Pseudomonadati</taxon>
        <taxon>Thermodesulfobacteriota</taxon>
        <taxon>Desulfuromonadia</taxon>
        <taxon>Geobacterales</taxon>
        <taxon>Geobacteraceae</taxon>
        <taxon>Geoanaerobacter</taxon>
    </lineage>
</organism>
<comment type="caution">
    <text evidence="8">The sequence shown here is derived from an EMBL/GenBank/DDBJ whole genome shotgun (WGS) entry which is preliminary data.</text>
</comment>
<name>A0AAW4L3J0_9BACT</name>
<evidence type="ECO:0000256" key="2">
    <source>
        <dbReference type="ARBA" id="ARBA00029447"/>
    </source>
</evidence>
<gene>
    <name evidence="8" type="ORF">KI809_02655</name>
</gene>
<dbReference type="FunFam" id="1.10.287.950:FF:000024">
    <property type="entry name" value="Methyl-accepting chemotaxis sensory transducer, class 40+24H"/>
    <property type="match status" value="1"/>
</dbReference>
<keyword evidence="5" id="KW-1133">Transmembrane helix</keyword>
<dbReference type="PROSITE" id="PS50111">
    <property type="entry name" value="CHEMOTAXIS_TRANSDUC_2"/>
    <property type="match status" value="1"/>
</dbReference>
<dbReference type="PROSITE" id="PS50885">
    <property type="entry name" value="HAMP"/>
    <property type="match status" value="1"/>
</dbReference>
<dbReference type="EMBL" id="JAHCVJ010000001">
    <property type="protein sequence ID" value="MBT0663190.1"/>
    <property type="molecule type" value="Genomic_DNA"/>
</dbReference>
<dbReference type="Gene3D" id="1.10.287.950">
    <property type="entry name" value="Methyl-accepting chemotaxis protein"/>
    <property type="match status" value="1"/>
</dbReference>
<feature type="transmembrane region" description="Helical" evidence="5">
    <location>
        <begin position="208"/>
        <end position="233"/>
    </location>
</feature>
<evidence type="ECO:0000259" key="6">
    <source>
        <dbReference type="PROSITE" id="PS50111"/>
    </source>
</evidence>
<dbReference type="Pfam" id="PF00672">
    <property type="entry name" value="HAMP"/>
    <property type="match status" value="1"/>
</dbReference>
<dbReference type="RefSeq" id="WP_214169955.1">
    <property type="nucleotide sequence ID" value="NZ_JAHCVJ010000001.1"/>
</dbReference>
<dbReference type="InterPro" id="IPR003660">
    <property type="entry name" value="HAMP_dom"/>
</dbReference>
<protein>
    <submittedName>
        <fullName evidence="8">HAMP domain-containing protein</fullName>
    </submittedName>
</protein>
<sequence length="727" mass="78887">MLNNIKLGKRLIGSFLIMALIVGITGIFGAISMKGIGDKIQDMLQNLASQQKLVLLMGVTQKECRVFLLQASFVHNDTARFEEYSEDYRMKRDLFKSQCDVILKGNKKLGIKPAPAGGIIVQRTNEALKSWQQFEAVAEEIIALKGRLLASSAPDVLSNEKLHSLVETSLKDTSDKSKESVDDLMVAVGTLITQANNDINRIQRIAPFMFLLAIVVAVCVAILLGVLITKYILSRIKKMGFALDRSSEGDLSVRVAIDSGDELGKLSSDFNTMVERLCEMVLNINRSTIELNSISNKITDASRQVSNAARVQANGVRETSSAVIEISSSVKSVGENVDRLSGSASESSSSILEMAASIEEVALNVETLAMSVEEVSSSIVQMTASIKQIGSSVSKLMDASTTTACSIAEMDSSIKQVEQNALDTVVISNEVRTDAESGKSSVDATILGINEIRRASRITSDAIESLYSKAEDIGKILLVIDEVAEQTNLLALNAAIIAAQAGSYGKGFAVVADEIKELSERTSSSTREISQVIKGVQDETRRAVDSIELAEKSIHQGEILSQNSGEALNKIVIGVQKSTERMEEIARATVEQSKGSQMIRDAMEQVSEMVTQIAKATSEQGKGSDMIMSAVEKMKGLTNEVRRSTREQAKVGNFIAQATENITGMIQQIKQSTDEQRRGSEQIVHAVKDIQQSTQITMDATRVLEDAVTGLADQTEVFQQEMSNYKV</sequence>
<evidence type="ECO:0000313" key="9">
    <source>
        <dbReference type="Proteomes" id="UP000811899"/>
    </source>
</evidence>
<dbReference type="AlphaFoldDB" id="A0AAW4L3J0"/>
<evidence type="ECO:0000313" key="8">
    <source>
        <dbReference type="EMBL" id="MBT0663190.1"/>
    </source>
</evidence>
<accession>A0AAW4L3J0</accession>
<feature type="domain" description="HAMP" evidence="7">
    <location>
        <begin position="230"/>
        <end position="282"/>
    </location>
</feature>
<dbReference type="CDD" id="cd06225">
    <property type="entry name" value="HAMP"/>
    <property type="match status" value="1"/>
</dbReference>
<feature type="domain" description="Methyl-accepting transducer" evidence="6">
    <location>
        <begin position="371"/>
        <end position="607"/>
    </location>
</feature>
<dbReference type="SMART" id="SM00283">
    <property type="entry name" value="MA"/>
    <property type="match status" value="1"/>
</dbReference>
<dbReference type="Proteomes" id="UP000811899">
    <property type="component" value="Unassembled WGS sequence"/>
</dbReference>
<dbReference type="Pfam" id="PF00015">
    <property type="entry name" value="MCPsignal"/>
    <property type="match status" value="1"/>
</dbReference>
<dbReference type="Gene3D" id="6.10.340.10">
    <property type="match status" value="1"/>
</dbReference>
<keyword evidence="4" id="KW-0175">Coiled coil</keyword>
<evidence type="ECO:0000256" key="4">
    <source>
        <dbReference type="SAM" id="Coils"/>
    </source>
</evidence>
<feature type="transmembrane region" description="Helical" evidence="5">
    <location>
        <begin position="12"/>
        <end position="33"/>
    </location>
</feature>
<dbReference type="SMART" id="SM00304">
    <property type="entry name" value="HAMP"/>
    <property type="match status" value="1"/>
</dbReference>
<keyword evidence="1 3" id="KW-0807">Transducer</keyword>
<dbReference type="PANTHER" id="PTHR32089:SF112">
    <property type="entry name" value="LYSOZYME-LIKE PROTEIN-RELATED"/>
    <property type="match status" value="1"/>
</dbReference>
<dbReference type="GO" id="GO:0016020">
    <property type="term" value="C:membrane"/>
    <property type="evidence" value="ECO:0007669"/>
    <property type="project" value="InterPro"/>
</dbReference>
<evidence type="ECO:0000259" key="7">
    <source>
        <dbReference type="PROSITE" id="PS50885"/>
    </source>
</evidence>
<comment type="similarity">
    <text evidence="2">Belongs to the methyl-accepting chemotaxis (MCP) protein family.</text>
</comment>
<dbReference type="InterPro" id="IPR004089">
    <property type="entry name" value="MCPsignal_dom"/>
</dbReference>
<keyword evidence="9" id="KW-1185">Reference proteome</keyword>
<proteinExistence type="inferred from homology"/>
<feature type="coiled-coil region" evidence="4">
    <location>
        <begin position="599"/>
        <end position="675"/>
    </location>
</feature>
<keyword evidence="5" id="KW-0472">Membrane</keyword>
<evidence type="ECO:0000256" key="1">
    <source>
        <dbReference type="ARBA" id="ARBA00023224"/>
    </source>
</evidence>
<dbReference type="PANTHER" id="PTHR32089">
    <property type="entry name" value="METHYL-ACCEPTING CHEMOTAXIS PROTEIN MCPB"/>
    <property type="match status" value="1"/>
</dbReference>
<dbReference type="GO" id="GO:0007165">
    <property type="term" value="P:signal transduction"/>
    <property type="evidence" value="ECO:0007669"/>
    <property type="project" value="UniProtKB-KW"/>
</dbReference>
<reference evidence="8 9" key="1">
    <citation type="submission" date="2021-05" db="EMBL/GenBank/DDBJ databases">
        <title>The draft genome of Geobacter pelophilus DSM 12255.</title>
        <authorList>
            <person name="Xu Z."/>
            <person name="Masuda Y."/>
            <person name="Itoh H."/>
            <person name="Senoo K."/>
        </authorList>
    </citation>
    <scope>NUCLEOTIDE SEQUENCE [LARGE SCALE GENOMIC DNA]</scope>
    <source>
        <strain evidence="8 9">DSM 12255</strain>
    </source>
</reference>
<evidence type="ECO:0000256" key="3">
    <source>
        <dbReference type="PROSITE-ProRule" id="PRU00284"/>
    </source>
</evidence>